<dbReference type="GeneID" id="109621159"/>
<dbReference type="OrthoDB" id="6435278at2759"/>
<feature type="transmembrane region" description="Helical" evidence="8">
    <location>
        <begin position="71"/>
        <end position="90"/>
    </location>
</feature>
<evidence type="ECO:0000313" key="10">
    <source>
        <dbReference type="Proteomes" id="UP000005408"/>
    </source>
</evidence>
<dbReference type="EnsemblMetazoa" id="G35189.1">
    <property type="protein sequence ID" value="G35189.1:cds"/>
    <property type="gene ID" value="G35189"/>
</dbReference>
<dbReference type="PANTHER" id="PTHR31759">
    <property type="entry name" value="COILED-COIL DOMAIN-CONTAINING PROTEIN 167"/>
    <property type="match status" value="1"/>
</dbReference>
<evidence type="ECO:0000256" key="8">
    <source>
        <dbReference type="SAM" id="Phobius"/>
    </source>
</evidence>
<keyword evidence="3 8" id="KW-0812">Transmembrane</keyword>
<accession>A0A8W8MUZ3</accession>
<keyword evidence="5 7" id="KW-0175">Coiled coil</keyword>
<dbReference type="AlphaFoldDB" id="A0A8W8MUZ3"/>
<dbReference type="GO" id="GO:0016020">
    <property type="term" value="C:membrane"/>
    <property type="evidence" value="ECO:0007669"/>
    <property type="project" value="UniProtKB-SubCell"/>
</dbReference>
<protein>
    <recommendedName>
        <fullName evidence="2">Coiled-coil domain-containing protein 167</fullName>
    </recommendedName>
</protein>
<dbReference type="PANTHER" id="PTHR31759:SF1">
    <property type="entry name" value="COILED-COIL DOMAIN-CONTAINING PROTEIN 167"/>
    <property type="match status" value="1"/>
</dbReference>
<dbReference type="InterPro" id="IPR028194">
    <property type="entry name" value="CC167"/>
</dbReference>
<dbReference type="RefSeq" id="XP_034318064.1">
    <property type="nucleotide sequence ID" value="XM_034462173.2"/>
</dbReference>
<evidence type="ECO:0000313" key="9">
    <source>
        <dbReference type="EnsemblMetazoa" id="G35189.3:cds"/>
    </source>
</evidence>
<evidence type="ECO:0000256" key="6">
    <source>
        <dbReference type="ARBA" id="ARBA00023136"/>
    </source>
</evidence>
<keyword evidence="10" id="KW-1185">Reference proteome</keyword>
<name>A0A8W8MUZ3_MAGGI</name>
<comment type="subcellular location">
    <subcellularLocation>
        <location evidence="1">Membrane</location>
        <topology evidence="1">Single-pass membrane protein</topology>
    </subcellularLocation>
</comment>
<evidence type="ECO:0000256" key="5">
    <source>
        <dbReference type="ARBA" id="ARBA00023054"/>
    </source>
</evidence>
<evidence type="ECO:0000256" key="2">
    <source>
        <dbReference type="ARBA" id="ARBA00022350"/>
    </source>
</evidence>
<dbReference type="EnsemblMetazoa" id="G35189.3">
    <property type="protein sequence ID" value="G35189.3:cds"/>
    <property type="gene ID" value="G35189"/>
</dbReference>
<keyword evidence="6 8" id="KW-0472">Membrane</keyword>
<dbReference type="OMA" id="HEERLEH"/>
<reference evidence="9" key="1">
    <citation type="submission" date="2022-08" db="UniProtKB">
        <authorList>
            <consortium name="EnsemblMetazoa"/>
        </authorList>
    </citation>
    <scope>IDENTIFICATION</scope>
    <source>
        <strain evidence="9">05x7-T-G4-1.051#20</strain>
    </source>
</reference>
<dbReference type="KEGG" id="crg:109621159"/>
<organism evidence="9 10">
    <name type="scientific">Magallana gigas</name>
    <name type="common">Pacific oyster</name>
    <name type="synonym">Crassostrea gigas</name>
    <dbReference type="NCBI Taxonomy" id="29159"/>
    <lineage>
        <taxon>Eukaryota</taxon>
        <taxon>Metazoa</taxon>
        <taxon>Spiralia</taxon>
        <taxon>Lophotrochozoa</taxon>
        <taxon>Mollusca</taxon>
        <taxon>Bivalvia</taxon>
        <taxon>Autobranchia</taxon>
        <taxon>Pteriomorphia</taxon>
        <taxon>Ostreida</taxon>
        <taxon>Ostreoidea</taxon>
        <taxon>Ostreidae</taxon>
        <taxon>Magallana</taxon>
    </lineage>
</organism>
<dbReference type="Proteomes" id="UP000005408">
    <property type="component" value="Unassembled WGS sequence"/>
</dbReference>
<evidence type="ECO:0000256" key="4">
    <source>
        <dbReference type="ARBA" id="ARBA00022989"/>
    </source>
</evidence>
<keyword evidence="4 8" id="KW-1133">Transmembrane helix</keyword>
<evidence type="ECO:0000256" key="7">
    <source>
        <dbReference type="SAM" id="Coils"/>
    </source>
</evidence>
<evidence type="ECO:0000256" key="1">
    <source>
        <dbReference type="ARBA" id="ARBA00004167"/>
    </source>
</evidence>
<sequence length="92" mass="11008">MVQTIVTQIEDLETKIRDCDSRLQVIDDTLRLKELQEAERQSLHEEEKQIKKKLTAYESNLKELRKENRKTMLMSVCLVGMMYLLYSWLWGT</sequence>
<feature type="coiled-coil region" evidence="7">
    <location>
        <begin position="33"/>
        <end position="74"/>
    </location>
</feature>
<evidence type="ECO:0000256" key="3">
    <source>
        <dbReference type="ARBA" id="ARBA00022692"/>
    </source>
</evidence>
<proteinExistence type="predicted"/>
<dbReference type="Pfam" id="PF15188">
    <property type="entry name" value="CCDC-167"/>
    <property type="match status" value="1"/>
</dbReference>